<dbReference type="AlphaFoldDB" id="A0A1F6CCG5"/>
<dbReference type="SUPFAM" id="SSF49503">
    <property type="entry name" value="Cupredoxins"/>
    <property type="match status" value="1"/>
</dbReference>
<dbReference type="PANTHER" id="PTHR36507">
    <property type="entry name" value="BLL1555 PROTEIN"/>
    <property type="match status" value="1"/>
</dbReference>
<name>A0A1F6CCG5_HANXR</name>
<dbReference type="InterPro" id="IPR008972">
    <property type="entry name" value="Cupredoxin"/>
</dbReference>
<evidence type="ECO:0000313" key="1">
    <source>
        <dbReference type="EMBL" id="OGG46677.1"/>
    </source>
</evidence>
<dbReference type="GO" id="GO:0030246">
    <property type="term" value="F:carbohydrate binding"/>
    <property type="evidence" value="ECO:0007669"/>
    <property type="project" value="InterPro"/>
</dbReference>
<dbReference type="PANTHER" id="PTHR36507:SF1">
    <property type="entry name" value="BLL1555 PROTEIN"/>
    <property type="match status" value="1"/>
</dbReference>
<dbReference type="Proteomes" id="UP000178606">
    <property type="component" value="Unassembled WGS sequence"/>
</dbReference>
<accession>A0A1F6CCG5</accession>
<comment type="caution">
    <text evidence="1">The sequence shown here is derived from an EMBL/GenBank/DDBJ whole genome shotgun (WGS) entry which is preliminary data.</text>
</comment>
<organism evidence="1 2">
    <name type="scientific">Handelsmanbacteria sp. (strain RIFCSPLOWO2_12_FULL_64_10)</name>
    <dbReference type="NCBI Taxonomy" id="1817868"/>
    <lineage>
        <taxon>Bacteria</taxon>
        <taxon>Candidatus Handelsmaniibacteriota</taxon>
    </lineage>
</organism>
<evidence type="ECO:0008006" key="3">
    <source>
        <dbReference type="Google" id="ProtNLM"/>
    </source>
</evidence>
<dbReference type="EMBL" id="MFKF01000288">
    <property type="protein sequence ID" value="OGG46677.1"/>
    <property type="molecule type" value="Genomic_DNA"/>
</dbReference>
<protein>
    <recommendedName>
        <fullName evidence="3">Rhamnogalacturonan lyase domain-containing protein</fullName>
    </recommendedName>
</protein>
<sequence length="225" mass="24719">MPGLREIFIGVVWGGLICHSLAGAGEVRGRVEVRSRVSDSGGSPSSAYGHGGAFEARAEPKPDFSEAQSVVLYVEVKGFPPPPPPAAHPQLIQRAKTFIPPVLPVLVGTTVDFPNEDTIYHNVFSYSRIKRFDLGRYPTGSSRSVTFDKPGLIKVFCEIHKDMAAYILVLETPFFAVPDREGGFVLRDLPPGRHRIKVWHPTLLPHQEKEVVVPESGVVEVDFVL</sequence>
<reference evidence="1 2" key="1">
    <citation type="journal article" date="2016" name="Nat. Commun.">
        <title>Thousands of microbial genomes shed light on interconnected biogeochemical processes in an aquifer system.</title>
        <authorList>
            <person name="Anantharaman K."/>
            <person name="Brown C.T."/>
            <person name="Hug L.A."/>
            <person name="Sharon I."/>
            <person name="Castelle C.J."/>
            <person name="Probst A.J."/>
            <person name="Thomas B.C."/>
            <person name="Singh A."/>
            <person name="Wilkins M.J."/>
            <person name="Karaoz U."/>
            <person name="Brodie E.L."/>
            <person name="Williams K.H."/>
            <person name="Hubbard S.S."/>
            <person name="Banfield J.F."/>
        </authorList>
    </citation>
    <scope>NUCLEOTIDE SEQUENCE [LARGE SCALE GENOMIC DNA]</scope>
    <source>
        <strain evidence="2">RIFCSPLOWO2_12_FULL_64_10</strain>
    </source>
</reference>
<dbReference type="Gene3D" id="2.60.40.420">
    <property type="entry name" value="Cupredoxins - blue copper proteins"/>
    <property type="match status" value="1"/>
</dbReference>
<dbReference type="SUPFAM" id="SSF49452">
    <property type="entry name" value="Starch-binding domain-like"/>
    <property type="match status" value="1"/>
</dbReference>
<dbReference type="InterPro" id="IPR052721">
    <property type="entry name" value="ET_Amicyanin"/>
</dbReference>
<evidence type="ECO:0000313" key="2">
    <source>
        <dbReference type="Proteomes" id="UP000178606"/>
    </source>
</evidence>
<proteinExistence type="predicted"/>
<gene>
    <name evidence="1" type="ORF">A3F84_25075</name>
</gene>
<dbReference type="InterPro" id="IPR013784">
    <property type="entry name" value="Carb-bd-like_fold"/>
</dbReference>